<feature type="signal peptide" evidence="12">
    <location>
        <begin position="1"/>
        <end position="20"/>
    </location>
</feature>
<dbReference type="Gene3D" id="2.170.130.10">
    <property type="entry name" value="TonB-dependent receptor, plug domain"/>
    <property type="match status" value="1"/>
</dbReference>
<evidence type="ECO:0000259" key="13">
    <source>
        <dbReference type="Pfam" id="PF00593"/>
    </source>
</evidence>
<keyword evidence="5 12" id="KW-0732">Signal</keyword>
<evidence type="ECO:0000256" key="5">
    <source>
        <dbReference type="ARBA" id="ARBA00022729"/>
    </source>
</evidence>
<dbReference type="Pfam" id="PF00593">
    <property type="entry name" value="TonB_dep_Rec_b-barrel"/>
    <property type="match status" value="1"/>
</dbReference>
<dbReference type="InterPro" id="IPR036942">
    <property type="entry name" value="Beta-barrel_TonB_sf"/>
</dbReference>
<evidence type="ECO:0000256" key="2">
    <source>
        <dbReference type="ARBA" id="ARBA00022448"/>
    </source>
</evidence>
<dbReference type="InterPro" id="IPR000531">
    <property type="entry name" value="Beta-barrel_TonB"/>
</dbReference>
<dbReference type="EMBL" id="JAANYN010000018">
    <property type="protein sequence ID" value="NHE59849.1"/>
    <property type="molecule type" value="Genomic_DNA"/>
</dbReference>
<dbReference type="InterPro" id="IPR039426">
    <property type="entry name" value="TonB-dep_rcpt-like"/>
</dbReference>
<evidence type="ECO:0000256" key="3">
    <source>
        <dbReference type="ARBA" id="ARBA00022452"/>
    </source>
</evidence>
<dbReference type="PANTHER" id="PTHR30069">
    <property type="entry name" value="TONB-DEPENDENT OUTER MEMBRANE RECEPTOR"/>
    <property type="match status" value="1"/>
</dbReference>
<keyword evidence="4 10" id="KW-0812">Transmembrane</keyword>
<comment type="subcellular location">
    <subcellularLocation>
        <location evidence="1 10">Cell outer membrane</location>
        <topology evidence="1 10">Multi-pass membrane protein</topology>
    </subcellularLocation>
</comment>
<evidence type="ECO:0000256" key="12">
    <source>
        <dbReference type="SAM" id="SignalP"/>
    </source>
</evidence>
<proteinExistence type="inferred from homology"/>
<dbReference type="InterPro" id="IPR037066">
    <property type="entry name" value="Plug_dom_sf"/>
</dbReference>
<evidence type="ECO:0000313" key="15">
    <source>
        <dbReference type="EMBL" id="NHE59849.1"/>
    </source>
</evidence>
<keyword evidence="2 10" id="KW-0813">Transport</keyword>
<reference evidence="15 16" key="1">
    <citation type="submission" date="2020-03" db="EMBL/GenBank/DDBJ databases">
        <title>Cyclobacterium plantarum sp. nov., a marine bacterium isolated from a coastal-marine wetland.</title>
        <authorList>
            <person name="Sanchez-Porro C."/>
            <person name="Ventosa A."/>
            <person name="Amoozegar M."/>
        </authorList>
    </citation>
    <scope>NUCLEOTIDE SEQUENCE [LARGE SCALE GENOMIC DNA]</scope>
    <source>
        <strain evidence="15 16">GBPx2</strain>
    </source>
</reference>
<feature type="domain" description="TonB-dependent receptor plug" evidence="14">
    <location>
        <begin position="45"/>
        <end position="150"/>
    </location>
</feature>
<keyword evidence="8 15" id="KW-0675">Receptor</keyword>
<dbReference type="PANTHER" id="PTHR30069:SF29">
    <property type="entry name" value="HEMOGLOBIN AND HEMOGLOBIN-HAPTOGLOBIN-BINDING PROTEIN 1-RELATED"/>
    <property type="match status" value="1"/>
</dbReference>
<evidence type="ECO:0000256" key="9">
    <source>
        <dbReference type="ARBA" id="ARBA00023237"/>
    </source>
</evidence>
<accession>A0ABX0HD79</accession>
<dbReference type="Proteomes" id="UP000649799">
    <property type="component" value="Unassembled WGS sequence"/>
</dbReference>
<dbReference type="Gene3D" id="2.40.170.20">
    <property type="entry name" value="TonB-dependent receptor, beta-barrel domain"/>
    <property type="match status" value="1"/>
</dbReference>
<dbReference type="RefSeq" id="WP_166151639.1">
    <property type="nucleotide sequence ID" value="NZ_JAANYN010000018.1"/>
</dbReference>
<organism evidence="15 16">
    <name type="scientific">Cyclobacterium plantarum</name>
    <dbReference type="NCBI Taxonomy" id="2716263"/>
    <lineage>
        <taxon>Bacteria</taxon>
        <taxon>Pseudomonadati</taxon>
        <taxon>Bacteroidota</taxon>
        <taxon>Cytophagia</taxon>
        <taxon>Cytophagales</taxon>
        <taxon>Cyclobacteriaceae</taxon>
        <taxon>Cyclobacterium</taxon>
    </lineage>
</organism>
<keyword evidence="9 10" id="KW-0998">Cell outer membrane</keyword>
<comment type="caution">
    <text evidence="15">The sequence shown here is derived from an EMBL/GenBank/DDBJ whole genome shotgun (WGS) entry which is preliminary data.</text>
</comment>
<sequence length="609" mass="69036">MTKYYLIPSLFLAFSSLVCAQDDSTSITLDQVIIKENRMEIPFSKSSRNINIIHKKALETTPARSLQEILSFTPGVDVRQRGIGGVQADIGIRGGSFEQTLMLVNGIKLSDPQTGHHMVNIPVPLSGIQRVDILKGPASRIYGQNAYAGAINIITELPETFQLQSGLYGGDFGMRGASFQLSLPVGKYRQSLAVSHDASDGHWYNSDYKVNNFFYEGGLSLNQFQELKTMLAYADRDFGANGFYTSAFPDQWESIQTTLASLSHTFEKGNSYILSRAYWRRNQDEFRLVRNDPAVFQNIHQTDVFALEINARQETGIGTLGMGIEGRKESIDSNNLGLRNRNLMGAFLEHRLEFSEKGDVRAGIYSNYYSEYGWKHFPGAELGYQINSWMRTYANFGVSFRIPTYTDLYYVGPTNIGNDALEPEKARNYEGGVKISKKGFNAELVYFNRHTNNLIEWTRPDADTAWQPQNFNEVVFQGIEAGFQYQFEASQHMVRLDEITMSYNYIAADLIEKEGQETQYSLNALKHQLIAGIRAEFRENIELTAKSRYIERMKLAPYFLLDIRMDVNRLKKVGFFAEISNMSNTDYIEAGTVQMPGRWARGGVNFTLK</sequence>
<evidence type="ECO:0000256" key="10">
    <source>
        <dbReference type="PROSITE-ProRule" id="PRU01360"/>
    </source>
</evidence>
<gene>
    <name evidence="15" type="ORF">G9Q97_23845</name>
</gene>
<dbReference type="Pfam" id="PF07715">
    <property type="entry name" value="Plug"/>
    <property type="match status" value="1"/>
</dbReference>
<dbReference type="InterPro" id="IPR012910">
    <property type="entry name" value="Plug_dom"/>
</dbReference>
<comment type="similarity">
    <text evidence="10 11">Belongs to the TonB-dependent receptor family.</text>
</comment>
<evidence type="ECO:0000313" key="16">
    <source>
        <dbReference type="Proteomes" id="UP000649799"/>
    </source>
</evidence>
<dbReference type="PROSITE" id="PS52016">
    <property type="entry name" value="TONB_DEPENDENT_REC_3"/>
    <property type="match status" value="1"/>
</dbReference>
<evidence type="ECO:0000256" key="11">
    <source>
        <dbReference type="RuleBase" id="RU003357"/>
    </source>
</evidence>
<evidence type="ECO:0000259" key="14">
    <source>
        <dbReference type="Pfam" id="PF07715"/>
    </source>
</evidence>
<feature type="chain" id="PRO_5045342202" evidence="12">
    <location>
        <begin position="21"/>
        <end position="609"/>
    </location>
</feature>
<protein>
    <submittedName>
        <fullName evidence="15">TonB-dependent receptor</fullName>
    </submittedName>
</protein>
<keyword evidence="6 11" id="KW-0798">TonB box</keyword>
<keyword evidence="7 10" id="KW-0472">Membrane</keyword>
<dbReference type="SUPFAM" id="SSF56935">
    <property type="entry name" value="Porins"/>
    <property type="match status" value="1"/>
</dbReference>
<feature type="domain" description="TonB-dependent receptor-like beta-barrel" evidence="13">
    <location>
        <begin position="195"/>
        <end position="581"/>
    </location>
</feature>
<evidence type="ECO:0000256" key="4">
    <source>
        <dbReference type="ARBA" id="ARBA00022692"/>
    </source>
</evidence>
<name>A0ABX0HD79_9BACT</name>
<keyword evidence="16" id="KW-1185">Reference proteome</keyword>
<evidence type="ECO:0000256" key="6">
    <source>
        <dbReference type="ARBA" id="ARBA00023077"/>
    </source>
</evidence>
<evidence type="ECO:0000256" key="8">
    <source>
        <dbReference type="ARBA" id="ARBA00023170"/>
    </source>
</evidence>
<evidence type="ECO:0000256" key="7">
    <source>
        <dbReference type="ARBA" id="ARBA00023136"/>
    </source>
</evidence>
<evidence type="ECO:0000256" key="1">
    <source>
        <dbReference type="ARBA" id="ARBA00004571"/>
    </source>
</evidence>
<keyword evidence="3 10" id="KW-1134">Transmembrane beta strand</keyword>